<name>A0A1G6HEH4_9BACI</name>
<dbReference type="RefSeq" id="WP_090775075.1">
    <property type="nucleotide sequence ID" value="NZ_FMYM01000003.1"/>
</dbReference>
<dbReference type="Proteomes" id="UP000242662">
    <property type="component" value="Unassembled WGS sequence"/>
</dbReference>
<dbReference type="EMBL" id="FMYM01000003">
    <property type="protein sequence ID" value="SDB92508.1"/>
    <property type="molecule type" value="Genomic_DNA"/>
</dbReference>
<dbReference type="AlphaFoldDB" id="A0A1G6HEH4"/>
<accession>A0A1G6HEH4</accession>
<gene>
    <name evidence="2" type="ORF">SAMN05421737_103234</name>
</gene>
<dbReference type="OrthoDB" id="2966977at2"/>
<feature type="transmembrane region" description="Helical" evidence="1">
    <location>
        <begin position="9"/>
        <end position="29"/>
    </location>
</feature>
<proteinExistence type="predicted"/>
<keyword evidence="1" id="KW-0812">Transmembrane</keyword>
<evidence type="ECO:0000256" key="1">
    <source>
        <dbReference type="SAM" id="Phobius"/>
    </source>
</evidence>
<keyword evidence="1" id="KW-1133">Transmembrane helix</keyword>
<reference evidence="3" key="1">
    <citation type="submission" date="2016-09" db="EMBL/GenBank/DDBJ databases">
        <authorList>
            <person name="Varghese N."/>
            <person name="Submissions S."/>
        </authorList>
    </citation>
    <scope>NUCLEOTIDE SEQUENCE [LARGE SCALE GENOMIC DNA]</scope>
    <source>
        <strain evidence="3">25nlg</strain>
    </source>
</reference>
<evidence type="ECO:0000313" key="3">
    <source>
        <dbReference type="Proteomes" id="UP000242662"/>
    </source>
</evidence>
<keyword evidence="3" id="KW-1185">Reference proteome</keyword>
<protein>
    <submittedName>
        <fullName evidence="2">Uncharacterized protein</fullName>
    </submittedName>
</protein>
<evidence type="ECO:0000313" key="2">
    <source>
        <dbReference type="EMBL" id="SDB92508.1"/>
    </source>
</evidence>
<feature type="transmembrane region" description="Helical" evidence="1">
    <location>
        <begin position="35"/>
        <end position="53"/>
    </location>
</feature>
<keyword evidence="1" id="KW-0472">Membrane</keyword>
<organism evidence="2 3">
    <name type="scientific">Shouchella lonarensis</name>
    <dbReference type="NCBI Taxonomy" id="1464122"/>
    <lineage>
        <taxon>Bacteria</taxon>
        <taxon>Bacillati</taxon>
        <taxon>Bacillota</taxon>
        <taxon>Bacilli</taxon>
        <taxon>Bacillales</taxon>
        <taxon>Bacillaceae</taxon>
        <taxon>Shouchella</taxon>
    </lineage>
</organism>
<sequence>MKKKRQQRFLVYTVAILAVALVTFLAIWQETWYRLAVLGALVFVGVIVMLLLVKMRKFDAYIKDAPQRLSVDKTLPAEAIDFEKIEEKERKLKALDSEKTQIFEELLSKTKIEEREKIRLREKMVRADEETSRIRTEWLKTSERFSSLVHGTKRWLSRDGVMSEVASSIDPVVLREGTIAELNREIGRVVPSLSKETIHGMKSAGYVDEMYQLTRAGYKALKQDKKSQAHK</sequence>